<dbReference type="Proteomes" id="UP001597116">
    <property type="component" value="Unassembled WGS sequence"/>
</dbReference>
<dbReference type="RefSeq" id="WP_265993677.1">
    <property type="nucleotide sequence ID" value="NZ_CP110973.1"/>
</dbReference>
<dbReference type="SUPFAM" id="SSF51182">
    <property type="entry name" value="RmlC-like cupins"/>
    <property type="match status" value="1"/>
</dbReference>
<protein>
    <submittedName>
        <fullName evidence="2">Cupin domain-containing protein</fullName>
    </submittedName>
</protein>
<dbReference type="PIRSF" id="PIRSF029883">
    <property type="entry name" value="KdgF"/>
    <property type="match status" value="1"/>
</dbReference>
<dbReference type="Gene3D" id="2.60.120.10">
    <property type="entry name" value="Jelly Rolls"/>
    <property type="match status" value="1"/>
</dbReference>
<dbReference type="InterPro" id="IPR013096">
    <property type="entry name" value="Cupin_2"/>
</dbReference>
<name>A0ABW3Q8S4_9BACT</name>
<dbReference type="EMBL" id="JBHTLP010000019">
    <property type="protein sequence ID" value="MFD1143777.1"/>
    <property type="molecule type" value="Genomic_DNA"/>
</dbReference>
<dbReference type="CDD" id="cd02238">
    <property type="entry name" value="cupin_KdgF"/>
    <property type="match status" value="1"/>
</dbReference>
<dbReference type="InterPro" id="IPR014710">
    <property type="entry name" value="RmlC-like_jellyroll"/>
</dbReference>
<accession>A0ABW3Q8S4</accession>
<dbReference type="PANTHER" id="PTHR40112">
    <property type="entry name" value="H2HPP ISOMERASE"/>
    <property type="match status" value="1"/>
</dbReference>
<feature type="domain" description="Cupin type-2" evidence="1">
    <location>
        <begin position="39"/>
        <end position="94"/>
    </location>
</feature>
<gene>
    <name evidence="2" type="ORF">ACFQ4C_21795</name>
</gene>
<comment type="caution">
    <text evidence="2">The sequence shown here is derived from an EMBL/GenBank/DDBJ whole genome shotgun (WGS) entry which is preliminary data.</text>
</comment>
<dbReference type="Pfam" id="PF07883">
    <property type="entry name" value="Cupin_2"/>
    <property type="match status" value="1"/>
</dbReference>
<dbReference type="InterPro" id="IPR052535">
    <property type="entry name" value="Bacilysin_H2HPP_isomerase"/>
</dbReference>
<organism evidence="2 3">
    <name type="scientific">Larkinella insperata</name>
    <dbReference type="NCBI Taxonomy" id="332158"/>
    <lineage>
        <taxon>Bacteria</taxon>
        <taxon>Pseudomonadati</taxon>
        <taxon>Bacteroidota</taxon>
        <taxon>Cytophagia</taxon>
        <taxon>Cytophagales</taxon>
        <taxon>Spirosomataceae</taxon>
        <taxon>Larkinella</taxon>
    </lineage>
</organism>
<sequence>MAAVSSPFINDDQQPWEEAGPGVRRKIMAYDANLMLVKVAFEAGGVGAVHHHYHTQMSYVESGRFAVTIGDETRELKAGDVYHVPPDVPHGALALEAGVLIDVFTPMRADFLKS</sequence>
<evidence type="ECO:0000313" key="2">
    <source>
        <dbReference type="EMBL" id="MFD1143777.1"/>
    </source>
</evidence>
<keyword evidence="3" id="KW-1185">Reference proteome</keyword>
<reference evidence="3" key="1">
    <citation type="journal article" date="2019" name="Int. J. Syst. Evol. Microbiol.">
        <title>The Global Catalogue of Microorganisms (GCM) 10K type strain sequencing project: providing services to taxonomists for standard genome sequencing and annotation.</title>
        <authorList>
            <consortium name="The Broad Institute Genomics Platform"/>
            <consortium name="The Broad Institute Genome Sequencing Center for Infectious Disease"/>
            <person name="Wu L."/>
            <person name="Ma J."/>
        </authorList>
    </citation>
    <scope>NUCLEOTIDE SEQUENCE [LARGE SCALE GENOMIC DNA]</scope>
    <source>
        <strain evidence="3">CCUG 55608</strain>
    </source>
</reference>
<dbReference type="PANTHER" id="PTHR40112:SF1">
    <property type="entry name" value="H2HPP ISOMERASE"/>
    <property type="match status" value="1"/>
</dbReference>
<evidence type="ECO:0000313" key="3">
    <source>
        <dbReference type="Proteomes" id="UP001597116"/>
    </source>
</evidence>
<dbReference type="InterPro" id="IPR011051">
    <property type="entry name" value="RmlC_Cupin_sf"/>
</dbReference>
<evidence type="ECO:0000259" key="1">
    <source>
        <dbReference type="Pfam" id="PF07883"/>
    </source>
</evidence>
<proteinExistence type="predicted"/>
<dbReference type="InterPro" id="IPR025499">
    <property type="entry name" value="KdgF"/>
</dbReference>